<organism evidence="1 2">
    <name type="scientific">Batillaria attramentaria</name>
    <dbReference type="NCBI Taxonomy" id="370345"/>
    <lineage>
        <taxon>Eukaryota</taxon>
        <taxon>Metazoa</taxon>
        <taxon>Spiralia</taxon>
        <taxon>Lophotrochozoa</taxon>
        <taxon>Mollusca</taxon>
        <taxon>Gastropoda</taxon>
        <taxon>Caenogastropoda</taxon>
        <taxon>Sorbeoconcha</taxon>
        <taxon>Cerithioidea</taxon>
        <taxon>Batillariidae</taxon>
        <taxon>Batillaria</taxon>
    </lineage>
</organism>
<keyword evidence="2" id="KW-1185">Reference proteome</keyword>
<accession>A0ABD0JY88</accession>
<dbReference type="Proteomes" id="UP001519460">
    <property type="component" value="Unassembled WGS sequence"/>
</dbReference>
<evidence type="ECO:0000313" key="1">
    <source>
        <dbReference type="EMBL" id="KAK7479530.1"/>
    </source>
</evidence>
<name>A0ABD0JY88_9CAEN</name>
<dbReference type="AlphaFoldDB" id="A0ABD0JY88"/>
<protein>
    <submittedName>
        <fullName evidence="1">Uncharacterized protein</fullName>
    </submittedName>
</protein>
<proteinExistence type="predicted"/>
<reference evidence="1 2" key="1">
    <citation type="journal article" date="2023" name="Sci. Data">
        <title>Genome assembly of the Korean intertidal mud-creeper Batillaria attramentaria.</title>
        <authorList>
            <person name="Patra A.K."/>
            <person name="Ho P.T."/>
            <person name="Jun S."/>
            <person name="Lee S.J."/>
            <person name="Kim Y."/>
            <person name="Won Y.J."/>
        </authorList>
    </citation>
    <scope>NUCLEOTIDE SEQUENCE [LARGE SCALE GENOMIC DNA]</scope>
    <source>
        <strain evidence="1">Wonlab-2016</strain>
    </source>
</reference>
<sequence length="104" mass="11444">MCREELYLGLHFASFPQTPDWQNRLFSVVNSSGGTLFLSQCSVQINVIPCVDSVPLPNQFFVTAAHKNGLVPIAFRRSVATNSAQCIHSLPVMVEFFVVTVTGN</sequence>
<evidence type="ECO:0000313" key="2">
    <source>
        <dbReference type="Proteomes" id="UP001519460"/>
    </source>
</evidence>
<gene>
    <name evidence="1" type="ORF">BaRGS_00029247</name>
</gene>
<dbReference type="EMBL" id="JACVVK020000301">
    <property type="protein sequence ID" value="KAK7479530.1"/>
    <property type="molecule type" value="Genomic_DNA"/>
</dbReference>
<comment type="caution">
    <text evidence="1">The sequence shown here is derived from an EMBL/GenBank/DDBJ whole genome shotgun (WGS) entry which is preliminary data.</text>
</comment>